<dbReference type="OrthoDB" id="528887at2"/>
<comment type="caution">
    <text evidence="3">The sequence shown here is derived from an EMBL/GenBank/DDBJ whole genome shotgun (WGS) entry which is preliminary data.</text>
</comment>
<dbReference type="AlphaFoldDB" id="A0A7Z9BPM7"/>
<evidence type="ECO:0000313" key="4">
    <source>
        <dbReference type="Proteomes" id="UP000184550"/>
    </source>
</evidence>
<dbReference type="GO" id="GO:0051607">
    <property type="term" value="P:defense response to virus"/>
    <property type="evidence" value="ECO:0007669"/>
    <property type="project" value="UniProtKB-KW"/>
</dbReference>
<accession>A0A7Z9BPM7</accession>
<evidence type="ECO:0000259" key="2">
    <source>
        <dbReference type="Pfam" id="PF03787"/>
    </source>
</evidence>
<dbReference type="Pfam" id="PF03787">
    <property type="entry name" value="RAMPs"/>
    <property type="match status" value="1"/>
</dbReference>
<dbReference type="EMBL" id="CZCU02000136">
    <property type="protein sequence ID" value="VXD17592.1"/>
    <property type="molecule type" value="Genomic_DNA"/>
</dbReference>
<dbReference type="Proteomes" id="UP000184550">
    <property type="component" value="Unassembled WGS sequence"/>
</dbReference>
<evidence type="ECO:0000256" key="1">
    <source>
        <dbReference type="ARBA" id="ARBA00023118"/>
    </source>
</evidence>
<dbReference type="InterPro" id="IPR005537">
    <property type="entry name" value="RAMP_III_fam"/>
</dbReference>
<evidence type="ECO:0000313" key="3">
    <source>
        <dbReference type="EMBL" id="VXD17592.1"/>
    </source>
</evidence>
<name>A0A7Z9BPM7_9CYAN</name>
<gene>
    <name evidence="3" type="ORF">PL8927_600023</name>
</gene>
<keyword evidence="4" id="KW-1185">Reference proteome</keyword>
<dbReference type="RefSeq" id="WP_083621163.1">
    <property type="nucleotide sequence ID" value="NZ_LR734869.1"/>
</dbReference>
<feature type="domain" description="CRISPR type III-associated protein" evidence="2">
    <location>
        <begin position="22"/>
        <end position="217"/>
    </location>
</feature>
<protein>
    <recommendedName>
        <fullName evidence="2">CRISPR type III-associated protein domain-containing protein</fullName>
    </recommendedName>
</protein>
<organism evidence="3 4">
    <name type="scientific">Planktothrix serta PCC 8927</name>
    <dbReference type="NCBI Taxonomy" id="671068"/>
    <lineage>
        <taxon>Bacteria</taxon>
        <taxon>Bacillati</taxon>
        <taxon>Cyanobacteriota</taxon>
        <taxon>Cyanophyceae</taxon>
        <taxon>Oscillatoriophycideae</taxon>
        <taxon>Oscillatoriales</taxon>
        <taxon>Microcoleaceae</taxon>
        <taxon>Planktothrix</taxon>
    </lineage>
</organism>
<dbReference type="PANTHER" id="PTHR35579">
    <property type="entry name" value="CRISPR SYSTEM CMS ENDORIBONUCLEASE CSM3"/>
    <property type="match status" value="1"/>
</dbReference>
<proteinExistence type="predicted"/>
<sequence>MIQLQALTNPITSYSLTANINSALCIGAGGSSGSLADKPIVRNAEKNLIIPASQLKGRLRHECEKIARGLGWGICDSPKAETMCPQRAGLSEVEKNRFNREEYRVVEDDRHHCLICQIFGNPSLPSRVLFDDLICQEDPDNLPEILRPGVTINRRRGTAEEHKLYFLETSPANAELAFIGAIHFLPNCPNYAQALIVAGLHHIHALGGSKSAGLGWLTWEIDQNIKINETAWQELAKGVKNESN</sequence>
<dbReference type="PANTHER" id="PTHR35579:SF3">
    <property type="entry name" value="CRISPR SYSTEM CMS ENDORIBONUCLEASE CSM3"/>
    <property type="match status" value="1"/>
</dbReference>
<dbReference type="InterPro" id="IPR052216">
    <property type="entry name" value="CRISPR_Csm3_endoribonuclease"/>
</dbReference>
<reference evidence="3" key="1">
    <citation type="submission" date="2019-10" db="EMBL/GenBank/DDBJ databases">
        <authorList>
            <consortium name="Genoscope - CEA"/>
            <person name="William W."/>
        </authorList>
    </citation>
    <scope>NUCLEOTIDE SEQUENCE [LARGE SCALE GENOMIC DNA]</scope>
    <source>
        <strain evidence="3">BBR_PRJEB10992</strain>
    </source>
</reference>
<keyword evidence="1" id="KW-0051">Antiviral defense</keyword>